<sequence length="410" mass="44455">MGRRMAVIGGGIGGVAAAYFCDDAFSVDLFEAETVLGGNAATVVVDGVAVDLGAETFHPATHPRYWALLHEIGADDTIVEIPGSLSIFDAVTRRPRFVSTHPLRTPGSALGFLRFTRAARGFLASDPPPEVTLGEWFAQHPFGRFESEVLLPWLASLTSSRVETLKMQSAHAFFALFVPALPSNPLSKARTYGSRIGLGGIVARLADRCANLTLHLGTRVTRLVRGNDGWFVETTAGPSGPYEHVVVNAPPHTALSFLADAPGELREILSRYEYYPARLVIHDDASVMPADRRDWGMHDAAVTGDTCEASFWLGAYRADAAGRPLELFKSWATYREIDPSRIRAERTFHHLLLTPEAVRAARELAEWQGVDGLHFVGHATALTDLQETALQSAIAVAKSVAPGSERLTHP</sequence>
<dbReference type="RefSeq" id="WP_286288364.1">
    <property type="nucleotide sequence ID" value="NZ_JASXSZ010000002.1"/>
</dbReference>
<proteinExistence type="predicted"/>
<dbReference type="InterPro" id="IPR036188">
    <property type="entry name" value="FAD/NAD-bd_sf"/>
</dbReference>
<keyword evidence="3" id="KW-1185">Reference proteome</keyword>
<dbReference type="Pfam" id="PF01593">
    <property type="entry name" value="Amino_oxidase"/>
    <property type="match status" value="1"/>
</dbReference>
<gene>
    <name evidence="2" type="ORF">QSV35_09040</name>
</gene>
<dbReference type="InterPro" id="IPR002937">
    <property type="entry name" value="Amino_oxidase"/>
</dbReference>
<dbReference type="Gene3D" id="3.50.50.60">
    <property type="entry name" value="FAD/NAD(P)-binding domain"/>
    <property type="match status" value="1"/>
</dbReference>
<protein>
    <submittedName>
        <fullName evidence="2">FAD-dependent oxidoreductase</fullName>
    </submittedName>
</protein>
<dbReference type="Proteomes" id="UP001235064">
    <property type="component" value="Unassembled WGS sequence"/>
</dbReference>
<reference evidence="2 3" key="1">
    <citation type="submission" date="2023-06" db="EMBL/GenBank/DDBJ databases">
        <title>Microbacterium sp. nov., isolated from a waste landfill.</title>
        <authorList>
            <person name="Wen W."/>
        </authorList>
    </citation>
    <scope>NUCLEOTIDE SEQUENCE [LARGE SCALE GENOMIC DNA]</scope>
    <source>
        <strain evidence="2 3">ASV49</strain>
    </source>
</reference>
<dbReference type="PANTHER" id="PTHR42923:SF17">
    <property type="entry name" value="AMINE OXIDASE DOMAIN-CONTAINING PROTEIN"/>
    <property type="match status" value="1"/>
</dbReference>
<evidence type="ECO:0000313" key="2">
    <source>
        <dbReference type="EMBL" id="MDL9979481.1"/>
    </source>
</evidence>
<feature type="domain" description="Amine oxidase" evidence="1">
    <location>
        <begin position="14"/>
        <end position="267"/>
    </location>
</feature>
<comment type="caution">
    <text evidence="2">The sequence shown here is derived from an EMBL/GenBank/DDBJ whole genome shotgun (WGS) entry which is preliminary data.</text>
</comment>
<dbReference type="EMBL" id="JASXSZ010000002">
    <property type="protein sequence ID" value="MDL9979481.1"/>
    <property type="molecule type" value="Genomic_DNA"/>
</dbReference>
<dbReference type="InterPro" id="IPR050464">
    <property type="entry name" value="Zeta_carotene_desat/Oxidored"/>
</dbReference>
<dbReference type="SUPFAM" id="SSF51905">
    <property type="entry name" value="FAD/NAD(P)-binding domain"/>
    <property type="match status" value="1"/>
</dbReference>
<evidence type="ECO:0000313" key="3">
    <source>
        <dbReference type="Proteomes" id="UP001235064"/>
    </source>
</evidence>
<name>A0ABT7MYG8_9MICO</name>
<organism evidence="2 3">
    <name type="scientific">Microbacterium candidum</name>
    <dbReference type="NCBI Taxonomy" id="3041922"/>
    <lineage>
        <taxon>Bacteria</taxon>
        <taxon>Bacillati</taxon>
        <taxon>Actinomycetota</taxon>
        <taxon>Actinomycetes</taxon>
        <taxon>Micrococcales</taxon>
        <taxon>Microbacteriaceae</taxon>
        <taxon>Microbacterium</taxon>
    </lineage>
</organism>
<dbReference type="PANTHER" id="PTHR42923">
    <property type="entry name" value="PROTOPORPHYRINOGEN OXIDASE"/>
    <property type="match status" value="1"/>
</dbReference>
<evidence type="ECO:0000259" key="1">
    <source>
        <dbReference type="Pfam" id="PF01593"/>
    </source>
</evidence>
<accession>A0ABT7MYG8</accession>